<evidence type="ECO:0000256" key="1">
    <source>
        <dbReference type="SAM" id="Phobius"/>
    </source>
</evidence>
<organism evidence="2 3">
    <name type="scientific">Alkalisalibacterium limincola</name>
    <dbReference type="NCBI Taxonomy" id="2699169"/>
    <lineage>
        <taxon>Bacteria</taxon>
        <taxon>Pseudomonadati</taxon>
        <taxon>Pseudomonadota</taxon>
        <taxon>Gammaproteobacteria</taxon>
        <taxon>Lysobacterales</taxon>
        <taxon>Lysobacteraceae</taxon>
        <taxon>Alkalisalibacterium</taxon>
    </lineage>
</organism>
<keyword evidence="1" id="KW-0812">Transmembrane</keyword>
<comment type="caution">
    <text evidence="2">The sequence shown here is derived from an EMBL/GenBank/DDBJ whole genome shotgun (WGS) entry which is preliminary data.</text>
</comment>
<keyword evidence="1" id="KW-0472">Membrane</keyword>
<name>A0A5C8KM33_9GAMM</name>
<dbReference type="OrthoDB" id="7907428at2"/>
<dbReference type="EMBL" id="VRTS01000007">
    <property type="protein sequence ID" value="TXK61035.1"/>
    <property type="molecule type" value="Genomic_DNA"/>
</dbReference>
<proteinExistence type="predicted"/>
<feature type="transmembrane region" description="Helical" evidence="1">
    <location>
        <begin position="134"/>
        <end position="151"/>
    </location>
</feature>
<dbReference type="Proteomes" id="UP000321248">
    <property type="component" value="Unassembled WGS sequence"/>
</dbReference>
<sequence>MKTSDIGRILLAFLIAVVVAIAWGSVVQTQYNLAALSSIGVDVDTVRMNTTLRDLFSGFFPTYGGYIVLPSLLVAFIAAWLVMWKWLPADPLAARLALFALAGGLAILIGIPLVNWLSPLALLIGASRDFSCTAWMAVGGAVAGLIFAAMTHRRWMPAERQAAERQAA</sequence>
<accession>A0A5C8KM33</accession>
<keyword evidence="1" id="KW-1133">Transmembrane helix</keyword>
<gene>
    <name evidence="2" type="ORF">FU658_10705</name>
</gene>
<keyword evidence="3" id="KW-1185">Reference proteome</keyword>
<protein>
    <submittedName>
        <fullName evidence="2">Uncharacterized protein</fullName>
    </submittedName>
</protein>
<feature type="transmembrane region" description="Helical" evidence="1">
    <location>
        <begin position="96"/>
        <end position="114"/>
    </location>
</feature>
<reference evidence="2 3" key="1">
    <citation type="submission" date="2019-08" db="EMBL/GenBank/DDBJ databases">
        <authorList>
            <person name="Karlyshev A.V."/>
        </authorList>
    </citation>
    <scope>NUCLEOTIDE SEQUENCE [LARGE SCALE GENOMIC DNA]</scope>
    <source>
        <strain evidence="2 3">Alg18-2.2</strain>
    </source>
</reference>
<feature type="transmembrane region" description="Helical" evidence="1">
    <location>
        <begin position="63"/>
        <end position="84"/>
    </location>
</feature>
<evidence type="ECO:0000313" key="3">
    <source>
        <dbReference type="Proteomes" id="UP000321248"/>
    </source>
</evidence>
<dbReference type="RefSeq" id="WP_147892078.1">
    <property type="nucleotide sequence ID" value="NZ_VRTS01000007.1"/>
</dbReference>
<dbReference type="AlphaFoldDB" id="A0A5C8KM33"/>
<evidence type="ECO:0000313" key="2">
    <source>
        <dbReference type="EMBL" id="TXK61035.1"/>
    </source>
</evidence>